<accession>A0AAD5LTV0</accession>
<reference evidence="1" key="1">
    <citation type="submission" date="2021-06" db="EMBL/GenBank/DDBJ databases">
        <title>Parelaphostrongylus tenuis whole genome reference sequence.</title>
        <authorList>
            <person name="Garwood T.J."/>
            <person name="Larsen P.A."/>
            <person name="Fountain-Jones N.M."/>
            <person name="Garbe J.R."/>
            <person name="Macchietto M.G."/>
            <person name="Kania S.A."/>
            <person name="Gerhold R.W."/>
            <person name="Richards J.E."/>
            <person name="Wolf T.M."/>
        </authorList>
    </citation>
    <scope>NUCLEOTIDE SEQUENCE</scope>
    <source>
        <strain evidence="1">MNPRO001-30</strain>
        <tissue evidence="1">Meninges</tissue>
    </source>
</reference>
<protein>
    <submittedName>
        <fullName evidence="1">Uncharacterized protein</fullName>
    </submittedName>
</protein>
<sequence>MNRGLTIAISEMRLHAAKIVSKSKVFQGSWACTHPPHTLTETYTYPVYTHIAITTLSRCASTTELAVQMLMFD</sequence>
<dbReference type="AlphaFoldDB" id="A0AAD5LTV0"/>
<dbReference type="EMBL" id="JAHQIW010000178">
    <property type="protein sequence ID" value="KAJ1346470.1"/>
    <property type="molecule type" value="Genomic_DNA"/>
</dbReference>
<gene>
    <name evidence="1" type="ORF">KIN20_001260</name>
</gene>
<proteinExistence type="predicted"/>
<keyword evidence="2" id="KW-1185">Reference proteome</keyword>
<evidence type="ECO:0000313" key="1">
    <source>
        <dbReference type="EMBL" id="KAJ1346470.1"/>
    </source>
</evidence>
<comment type="caution">
    <text evidence="1">The sequence shown here is derived from an EMBL/GenBank/DDBJ whole genome shotgun (WGS) entry which is preliminary data.</text>
</comment>
<name>A0AAD5LTV0_PARTN</name>
<evidence type="ECO:0000313" key="2">
    <source>
        <dbReference type="Proteomes" id="UP001196413"/>
    </source>
</evidence>
<organism evidence="1 2">
    <name type="scientific">Parelaphostrongylus tenuis</name>
    <name type="common">Meningeal worm</name>
    <dbReference type="NCBI Taxonomy" id="148309"/>
    <lineage>
        <taxon>Eukaryota</taxon>
        <taxon>Metazoa</taxon>
        <taxon>Ecdysozoa</taxon>
        <taxon>Nematoda</taxon>
        <taxon>Chromadorea</taxon>
        <taxon>Rhabditida</taxon>
        <taxon>Rhabditina</taxon>
        <taxon>Rhabditomorpha</taxon>
        <taxon>Strongyloidea</taxon>
        <taxon>Metastrongylidae</taxon>
        <taxon>Parelaphostrongylus</taxon>
    </lineage>
</organism>
<dbReference type="Proteomes" id="UP001196413">
    <property type="component" value="Unassembled WGS sequence"/>
</dbReference>